<dbReference type="SUPFAM" id="SSF47384">
    <property type="entry name" value="Homodimeric domain of signal transducing histidine kinase"/>
    <property type="match status" value="1"/>
</dbReference>
<accession>A0A494TEG7</accession>
<evidence type="ECO:0000313" key="7">
    <source>
        <dbReference type="EMBL" id="AYJ87917.1"/>
    </source>
</evidence>
<dbReference type="SMART" id="SM00065">
    <property type="entry name" value="GAF"/>
    <property type="match status" value="1"/>
</dbReference>
<dbReference type="InterPro" id="IPR003661">
    <property type="entry name" value="HisK_dim/P_dom"/>
</dbReference>
<evidence type="ECO:0000259" key="6">
    <source>
        <dbReference type="PROSITE" id="PS50109"/>
    </source>
</evidence>
<dbReference type="CDD" id="cd00082">
    <property type="entry name" value="HisKA"/>
    <property type="match status" value="1"/>
</dbReference>
<dbReference type="SUPFAM" id="SSF55874">
    <property type="entry name" value="ATPase domain of HSP90 chaperone/DNA topoisomerase II/histidine kinase"/>
    <property type="match status" value="1"/>
</dbReference>
<dbReference type="EC" id="2.7.13.3" evidence="2"/>
<dbReference type="SMART" id="SM00388">
    <property type="entry name" value="HisKA"/>
    <property type="match status" value="1"/>
</dbReference>
<dbReference type="CDD" id="cd00075">
    <property type="entry name" value="HATPase"/>
    <property type="match status" value="1"/>
</dbReference>
<dbReference type="Gene3D" id="1.10.287.130">
    <property type="match status" value="1"/>
</dbReference>
<dbReference type="InterPro" id="IPR029016">
    <property type="entry name" value="GAF-like_dom_sf"/>
</dbReference>
<reference evidence="7 8" key="1">
    <citation type="submission" date="2018-09" db="EMBL/GenBank/DDBJ databases">
        <title>Sphingomonas peninsula sp. nov., isolated from fildes peninsula, Antarctic soil.</title>
        <authorList>
            <person name="Yingchao G."/>
        </authorList>
    </citation>
    <scope>NUCLEOTIDE SEQUENCE [LARGE SCALE GENOMIC DNA]</scope>
    <source>
        <strain evidence="7 8">YZ-8</strain>
    </source>
</reference>
<dbReference type="InterPro" id="IPR005467">
    <property type="entry name" value="His_kinase_dom"/>
</dbReference>
<keyword evidence="5" id="KW-0418">Kinase</keyword>
<dbReference type="OrthoDB" id="9795133at2"/>
<dbReference type="KEGG" id="spha:D3Y57_10850"/>
<dbReference type="GO" id="GO:0030295">
    <property type="term" value="F:protein kinase activator activity"/>
    <property type="evidence" value="ECO:0007669"/>
    <property type="project" value="TreeGrafter"/>
</dbReference>
<dbReference type="PROSITE" id="PS50109">
    <property type="entry name" value="HIS_KIN"/>
    <property type="match status" value="1"/>
</dbReference>
<dbReference type="GO" id="GO:0007234">
    <property type="term" value="P:osmosensory signaling via phosphorelay pathway"/>
    <property type="evidence" value="ECO:0007669"/>
    <property type="project" value="TreeGrafter"/>
</dbReference>
<evidence type="ECO:0000256" key="5">
    <source>
        <dbReference type="ARBA" id="ARBA00022777"/>
    </source>
</evidence>
<dbReference type="AlphaFoldDB" id="A0A494TEG7"/>
<sequence length="395" mass="42845">MADDWIARDVAAIARIPAVPSILDVICRTTGMGFAAVARVTEDRWVACSVKDDIAFGLAPGGELKIETTICNEIREHREPVIINDVDKSSFLTHPTPALYGFKSYISMPIVLPDGRFFGTLCAIDPRPAQLENPEIVAMFKLFAELIAFHLDAIDRVAVSEASLSNEREMSALREQFIAVLGHDLRNPLAAIDAGIQTLGRDSLSPRGLSVIDLTKGAVRRMSKLIDDVLDFARTRMGDGIIVQRKPVVIGQVVQHVAAELRAAFPDKIITEEFLPMEKLLCDPARLAQLFSNLMANAITHGSPESPVHVRAVTIDDSFEFSVENAGDPISPQAMDRLFAPFARGDIRSNQQGLGLGLYIASEVASAHGGAITVTSTDAATRFTFRMPAGEGVEL</sequence>
<dbReference type="GO" id="GO:0000156">
    <property type="term" value="F:phosphorelay response regulator activity"/>
    <property type="evidence" value="ECO:0007669"/>
    <property type="project" value="TreeGrafter"/>
</dbReference>
<dbReference type="InterPro" id="IPR036097">
    <property type="entry name" value="HisK_dim/P_sf"/>
</dbReference>
<dbReference type="PRINTS" id="PR00344">
    <property type="entry name" value="BCTRLSENSOR"/>
</dbReference>
<name>A0A494TEG7_SPHPE</name>
<dbReference type="InterPro" id="IPR004358">
    <property type="entry name" value="Sig_transdc_His_kin-like_C"/>
</dbReference>
<dbReference type="Pfam" id="PF02518">
    <property type="entry name" value="HATPase_c"/>
    <property type="match status" value="1"/>
</dbReference>
<evidence type="ECO:0000256" key="1">
    <source>
        <dbReference type="ARBA" id="ARBA00000085"/>
    </source>
</evidence>
<evidence type="ECO:0000313" key="8">
    <source>
        <dbReference type="Proteomes" id="UP000276254"/>
    </source>
</evidence>
<feature type="domain" description="Histidine kinase" evidence="6">
    <location>
        <begin position="180"/>
        <end position="391"/>
    </location>
</feature>
<dbReference type="GO" id="GO:0000155">
    <property type="term" value="F:phosphorelay sensor kinase activity"/>
    <property type="evidence" value="ECO:0007669"/>
    <property type="project" value="InterPro"/>
</dbReference>
<dbReference type="InterPro" id="IPR003018">
    <property type="entry name" value="GAF"/>
</dbReference>
<proteinExistence type="predicted"/>
<dbReference type="InterPro" id="IPR036890">
    <property type="entry name" value="HATPase_C_sf"/>
</dbReference>
<evidence type="ECO:0000256" key="2">
    <source>
        <dbReference type="ARBA" id="ARBA00012438"/>
    </source>
</evidence>
<dbReference type="Gene3D" id="3.30.450.40">
    <property type="match status" value="1"/>
</dbReference>
<dbReference type="SMART" id="SM00387">
    <property type="entry name" value="HATPase_c"/>
    <property type="match status" value="1"/>
</dbReference>
<gene>
    <name evidence="7" type="ORF">D3Y57_10850</name>
</gene>
<dbReference type="Pfam" id="PF01590">
    <property type="entry name" value="GAF"/>
    <property type="match status" value="1"/>
</dbReference>
<dbReference type="Gene3D" id="3.30.565.10">
    <property type="entry name" value="Histidine kinase-like ATPase, C-terminal domain"/>
    <property type="match status" value="1"/>
</dbReference>
<dbReference type="Proteomes" id="UP000276254">
    <property type="component" value="Chromosome"/>
</dbReference>
<dbReference type="InterPro" id="IPR003594">
    <property type="entry name" value="HATPase_dom"/>
</dbReference>
<dbReference type="SUPFAM" id="SSF55781">
    <property type="entry name" value="GAF domain-like"/>
    <property type="match status" value="1"/>
</dbReference>
<dbReference type="PANTHER" id="PTHR42878">
    <property type="entry name" value="TWO-COMPONENT HISTIDINE KINASE"/>
    <property type="match status" value="1"/>
</dbReference>
<dbReference type="InterPro" id="IPR050351">
    <property type="entry name" value="BphY/WalK/GraS-like"/>
</dbReference>
<keyword evidence="4" id="KW-0808">Transferase</keyword>
<protein>
    <recommendedName>
        <fullName evidence="2">histidine kinase</fullName>
        <ecNumber evidence="2">2.7.13.3</ecNumber>
    </recommendedName>
</protein>
<keyword evidence="8" id="KW-1185">Reference proteome</keyword>
<evidence type="ECO:0000256" key="3">
    <source>
        <dbReference type="ARBA" id="ARBA00022553"/>
    </source>
</evidence>
<evidence type="ECO:0000256" key="4">
    <source>
        <dbReference type="ARBA" id="ARBA00022679"/>
    </source>
</evidence>
<dbReference type="EMBL" id="CP032829">
    <property type="protein sequence ID" value="AYJ87917.1"/>
    <property type="molecule type" value="Genomic_DNA"/>
</dbReference>
<dbReference type="PANTHER" id="PTHR42878:SF15">
    <property type="entry name" value="BACTERIOPHYTOCHROME"/>
    <property type="match status" value="1"/>
</dbReference>
<comment type="catalytic activity">
    <reaction evidence="1">
        <text>ATP + protein L-histidine = ADP + protein N-phospho-L-histidine.</text>
        <dbReference type="EC" id="2.7.13.3"/>
    </reaction>
</comment>
<organism evidence="7 8">
    <name type="scientific">Sphingomonas paeninsulae</name>
    <dbReference type="NCBI Taxonomy" id="2319844"/>
    <lineage>
        <taxon>Bacteria</taxon>
        <taxon>Pseudomonadati</taxon>
        <taxon>Pseudomonadota</taxon>
        <taxon>Alphaproteobacteria</taxon>
        <taxon>Sphingomonadales</taxon>
        <taxon>Sphingomonadaceae</taxon>
        <taxon>Sphingomonas</taxon>
    </lineage>
</organism>
<dbReference type="Pfam" id="PF00512">
    <property type="entry name" value="HisKA"/>
    <property type="match status" value="1"/>
</dbReference>
<keyword evidence="3" id="KW-0597">Phosphoprotein</keyword>